<evidence type="ECO:0000313" key="4">
    <source>
        <dbReference type="Proteomes" id="UP001230986"/>
    </source>
</evidence>
<feature type="domain" description="Nudix hydrolase" evidence="2">
    <location>
        <begin position="44"/>
        <end position="174"/>
    </location>
</feature>
<evidence type="ECO:0000256" key="1">
    <source>
        <dbReference type="ARBA" id="ARBA00022801"/>
    </source>
</evidence>
<accession>A0ABT7M0S9</accession>
<dbReference type="Proteomes" id="UP001230986">
    <property type="component" value="Unassembled WGS sequence"/>
</dbReference>
<proteinExistence type="predicted"/>
<dbReference type="Gene3D" id="3.90.79.10">
    <property type="entry name" value="Nucleoside Triphosphate Pyrophosphohydrolase"/>
    <property type="match status" value="1"/>
</dbReference>
<protein>
    <submittedName>
        <fullName evidence="3">NUDIX hydrolase</fullName>
        <ecNumber evidence="3">3.6.-.-</ecNumber>
    </submittedName>
</protein>
<dbReference type="PROSITE" id="PS51462">
    <property type="entry name" value="NUDIX"/>
    <property type="match status" value="1"/>
</dbReference>
<dbReference type="RefSeq" id="WP_284478323.1">
    <property type="nucleotide sequence ID" value="NZ_JASVEJ010000039.1"/>
</dbReference>
<sequence>MSPEPPHWPLHSRKKAGDYRIFEVHEEECSSPVTRQKHNFFVIECASWVNAIALTPDKQIVLVRQYRHGIKEVTLELPGGVHDHADETPVEAAVRELREETGYIGGMAREIGKFHPNPAVQQNAVYCVLVEDCVPSGATAFDETEDISTALYPLADIPQMIHSGKITHALNIAALYHYLHWRGR</sequence>
<dbReference type="CDD" id="cd03424">
    <property type="entry name" value="NUDIX_ADPRase_Nudt5_UGPPase_Nudt14"/>
    <property type="match status" value="1"/>
</dbReference>
<dbReference type="GO" id="GO:0016787">
    <property type="term" value="F:hydrolase activity"/>
    <property type="evidence" value="ECO:0007669"/>
    <property type="project" value="UniProtKB-KW"/>
</dbReference>
<dbReference type="InterPro" id="IPR015797">
    <property type="entry name" value="NUDIX_hydrolase-like_dom_sf"/>
</dbReference>
<evidence type="ECO:0000313" key="3">
    <source>
        <dbReference type="EMBL" id="MDL5057863.1"/>
    </source>
</evidence>
<dbReference type="InterPro" id="IPR000086">
    <property type="entry name" value="NUDIX_hydrolase_dom"/>
</dbReference>
<dbReference type="EC" id="3.6.-.-" evidence="3"/>
<dbReference type="PANTHER" id="PTHR11839">
    <property type="entry name" value="UDP/ADP-SUGAR PYROPHOSPHATASE"/>
    <property type="match status" value="1"/>
</dbReference>
<organism evidence="3 4">
    <name type="scientific">Geitlerinema calcuttense NRMC-F 0142</name>
    <dbReference type="NCBI Taxonomy" id="2922238"/>
    <lineage>
        <taxon>Bacteria</taxon>
        <taxon>Bacillati</taxon>
        <taxon>Cyanobacteriota</taxon>
        <taxon>Cyanophyceae</taxon>
        <taxon>Geitlerinematales</taxon>
        <taxon>Geitlerinemataceae</taxon>
        <taxon>Geitlerinema</taxon>
    </lineage>
</organism>
<evidence type="ECO:0000259" key="2">
    <source>
        <dbReference type="PROSITE" id="PS51462"/>
    </source>
</evidence>
<name>A0ABT7M0S9_9CYAN</name>
<dbReference type="PANTHER" id="PTHR11839:SF1">
    <property type="entry name" value="ADP-SUGAR PYROPHOSPHATASE"/>
    <property type="match status" value="1"/>
</dbReference>
<dbReference type="SUPFAM" id="SSF55811">
    <property type="entry name" value="Nudix"/>
    <property type="match status" value="1"/>
</dbReference>
<keyword evidence="4" id="KW-1185">Reference proteome</keyword>
<dbReference type="Pfam" id="PF00293">
    <property type="entry name" value="NUDIX"/>
    <property type="match status" value="1"/>
</dbReference>
<reference evidence="3 4" key="1">
    <citation type="submission" date="2023-06" db="EMBL/GenBank/DDBJ databases">
        <title>Whole genome sequence of Oscillatoria calcuttensis NRMC-F 0142.</title>
        <authorList>
            <person name="Shakena Fathima T."/>
            <person name="Muralitharan G."/>
            <person name="Thajuddin N."/>
        </authorList>
    </citation>
    <scope>NUCLEOTIDE SEQUENCE [LARGE SCALE GENOMIC DNA]</scope>
    <source>
        <strain evidence="3 4">NRMC-F 0142</strain>
    </source>
</reference>
<dbReference type="EMBL" id="JASVEJ010000039">
    <property type="protein sequence ID" value="MDL5057863.1"/>
    <property type="molecule type" value="Genomic_DNA"/>
</dbReference>
<gene>
    <name evidence="3" type="ORF">QQ055_10425</name>
</gene>
<keyword evidence="1 3" id="KW-0378">Hydrolase</keyword>
<comment type="caution">
    <text evidence="3">The sequence shown here is derived from an EMBL/GenBank/DDBJ whole genome shotgun (WGS) entry which is preliminary data.</text>
</comment>